<keyword evidence="6" id="KW-0862">Zinc</keyword>
<evidence type="ECO:0000256" key="10">
    <source>
        <dbReference type="ARBA" id="ARBA00023242"/>
    </source>
</evidence>
<feature type="domain" description="C2H2-type" evidence="12">
    <location>
        <begin position="10"/>
        <end position="37"/>
    </location>
</feature>
<organism evidence="13 14">
    <name type="scientific">Syrrhaptes paradoxus</name>
    <name type="common">Pallas's sandgrouse</name>
    <dbReference type="NCBI Taxonomy" id="302527"/>
    <lineage>
        <taxon>Eukaryota</taxon>
        <taxon>Metazoa</taxon>
        <taxon>Chordata</taxon>
        <taxon>Craniata</taxon>
        <taxon>Vertebrata</taxon>
        <taxon>Euteleostomi</taxon>
        <taxon>Archelosauria</taxon>
        <taxon>Archosauria</taxon>
        <taxon>Dinosauria</taxon>
        <taxon>Saurischia</taxon>
        <taxon>Theropoda</taxon>
        <taxon>Coelurosauria</taxon>
        <taxon>Aves</taxon>
        <taxon>Neognathae</taxon>
        <taxon>Neoaves</taxon>
        <taxon>Columbimorphae</taxon>
        <taxon>Pterocliformes</taxon>
        <taxon>Pteroclidae</taxon>
        <taxon>Syrrhaptes</taxon>
    </lineage>
</organism>
<evidence type="ECO:0000313" key="13">
    <source>
        <dbReference type="EMBL" id="NXT30438.1"/>
    </source>
</evidence>
<sequence>SAGVTEEKPFPCPDCGKTFSWKKNLSSHQRLHRDGRPFSCAECGRGFADKRHLTAHLRGHGGLPPYAC</sequence>
<dbReference type="GO" id="GO:0008270">
    <property type="term" value="F:zinc ion binding"/>
    <property type="evidence" value="ECO:0007669"/>
    <property type="project" value="UniProtKB-KW"/>
</dbReference>
<dbReference type="SMART" id="SM00355">
    <property type="entry name" value="ZnF_C2H2"/>
    <property type="match status" value="2"/>
</dbReference>
<keyword evidence="4" id="KW-0677">Repeat</keyword>
<evidence type="ECO:0000256" key="4">
    <source>
        <dbReference type="ARBA" id="ARBA00022737"/>
    </source>
</evidence>
<dbReference type="InterPro" id="IPR036236">
    <property type="entry name" value="Znf_C2H2_sf"/>
</dbReference>
<dbReference type="GO" id="GO:0005634">
    <property type="term" value="C:nucleus"/>
    <property type="evidence" value="ECO:0007669"/>
    <property type="project" value="UniProtKB-SubCell"/>
</dbReference>
<dbReference type="FunFam" id="3.30.160.60:FF:000151">
    <property type="entry name" value="Zinc finger and SCAN domain-containing 21"/>
    <property type="match status" value="1"/>
</dbReference>
<evidence type="ECO:0000256" key="5">
    <source>
        <dbReference type="ARBA" id="ARBA00022771"/>
    </source>
</evidence>
<keyword evidence="9" id="KW-0804">Transcription</keyword>
<evidence type="ECO:0000256" key="9">
    <source>
        <dbReference type="ARBA" id="ARBA00023163"/>
    </source>
</evidence>
<dbReference type="AlphaFoldDB" id="A0A7L3BIV3"/>
<dbReference type="SUPFAM" id="SSF57667">
    <property type="entry name" value="beta-beta-alpha zinc fingers"/>
    <property type="match status" value="1"/>
</dbReference>
<keyword evidence="3" id="KW-0479">Metal-binding</keyword>
<dbReference type="PROSITE" id="PS50157">
    <property type="entry name" value="ZINC_FINGER_C2H2_2"/>
    <property type="match status" value="2"/>
</dbReference>
<evidence type="ECO:0000256" key="7">
    <source>
        <dbReference type="ARBA" id="ARBA00023015"/>
    </source>
</evidence>
<keyword evidence="8" id="KW-0238">DNA-binding</keyword>
<feature type="non-terminal residue" evidence="13">
    <location>
        <position position="68"/>
    </location>
</feature>
<evidence type="ECO:0000256" key="1">
    <source>
        <dbReference type="ARBA" id="ARBA00004123"/>
    </source>
</evidence>
<dbReference type="Pfam" id="PF00096">
    <property type="entry name" value="zf-C2H2"/>
    <property type="match status" value="2"/>
</dbReference>
<dbReference type="PANTHER" id="PTHR23226:SF416">
    <property type="entry name" value="FI01424P"/>
    <property type="match status" value="1"/>
</dbReference>
<keyword evidence="7" id="KW-0805">Transcription regulation</keyword>
<evidence type="ECO:0000256" key="8">
    <source>
        <dbReference type="ARBA" id="ARBA00023125"/>
    </source>
</evidence>
<evidence type="ECO:0000259" key="12">
    <source>
        <dbReference type="PROSITE" id="PS50157"/>
    </source>
</evidence>
<keyword evidence="10" id="KW-0539">Nucleus</keyword>
<dbReference type="GO" id="GO:0000981">
    <property type="term" value="F:DNA-binding transcription factor activity, RNA polymerase II-specific"/>
    <property type="evidence" value="ECO:0007669"/>
    <property type="project" value="TreeGrafter"/>
</dbReference>
<reference evidence="13 14" key="1">
    <citation type="submission" date="2019-09" db="EMBL/GenBank/DDBJ databases">
        <title>Bird 10,000 Genomes (B10K) Project - Family phase.</title>
        <authorList>
            <person name="Zhang G."/>
        </authorList>
    </citation>
    <scope>NUCLEOTIDE SEQUENCE [LARGE SCALE GENOMIC DNA]</scope>
    <source>
        <strain evidence="13">B10K-DU-003-42</strain>
        <tissue evidence="13">Mixed tissue sample</tissue>
    </source>
</reference>
<comment type="caution">
    <text evidence="13">The sequence shown here is derived from an EMBL/GenBank/DDBJ whole genome shotgun (WGS) entry which is preliminary data.</text>
</comment>
<evidence type="ECO:0000256" key="11">
    <source>
        <dbReference type="PROSITE-ProRule" id="PRU00042"/>
    </source>
</evidence>
<proteinExistence type="inferred from homology"/>
<comment type="subcellular location">
    <subcellularLocation>
        <location evidence="1">Nucleus</location>
    </subcellularLocation>
</comment>
<dbReference type="InterPro" id="IPR013087">
    <property type="entry name" value="Znf_C2H2_type"/>
</dbReference>
<feature type="non-terminal residue" evidence="13">
    <location>
        <position position="1"/>
    </location>
</feature>
<dbReference type="PANTHER" id="PTHR23226">
    <property type="entry name" value="ZINC FINGER AND SCAN DOMAIN-CONTAINING"/>
    <property type="match status" value="1"/>
</dbReference>
<evidence type="ECO:0000256" key="6">
    <source>
        <dbReference type="ARBA" id="ARBA00022833"/>
    </source>
</evidence>
<feature type="domain" description="C2H2-type" evidence="12">
    <location>
        <begin position="38"/>
        <end position="65"/>
    </location>
</feature>
<evidence type="ECO:0000256" key="2">
    <source>
        <dbReference type="ARBA" id="ARBA00006991"/>
    </source>
</evidence>
<dbReference type="PROSITE" id="PS00028">
    <property type="entry name" value="ZINC_FINGER_C2H2_1"/>
    <property type="match status" value="2"/>
</dbReference>
<name>A0A7L3BIV3_9AVES</name>
<dbReference type="Gene3D" id="3.30.160.60">
    <property type="entry name" value="Classic Zinc Finger"/>
    <property type="match status" value="2"/>
</dbReference>
<comment type="similarity">
    <text evidence="2">Belongs to the krueppel C2H2-type zinc-finger protein family.</text>
</comment>
<dbReference type="EMBL" id="VZTO01073330">
    <property type="protein sequence ID" value="NXT30438.1"/>
    <property type="molecule type" value="Genomic_DNA"/>
</dbReference>
<protein>
    <submittedName>
        <fullName evidence="13">ZN425 protein</fullName>
    </submittedName>
</protein>
<keyword evidence="5 11" id="KW-0863">Zinc-finger</keyword>
<accession>A0A7L3BIV3</accession>
<dbReference type="Proteomes" id="UP000536260">
    <property type="component" value="Unassembled WGS sequence"/>
</dbReference>
<dbReference type="FunFam" id="3.30.160.60:FF:000862">
    <property type="entry name" value="zinc finger protein 697"/>
    <property type="match status" value="1"/>
</dbReference>
<evidence type="ECO:0000313" key="14">
    <source>
        <dbReference type="Proteomes" id="UP000536260"/>
    </source>
</evidence>
<dbReference type="GO" id="GO:0000978">
    <property type="term" value="F:RNA polymerase II cis-regulatory region sequence-specific DNA binding"/>
    <property type="evidence" value="ECO:0007669"/>
    <property type="project" value="TreeGrafter"/>
</dbReference>
<keyword evidence="14" id="KW-1185">Reference proteome</keyword>
<gene>
    <name evidence="13" type="primary">Znf425</name>
    <name evidence="13" type="ORF">SYRPAR_R14635</name>
</gene>
<evidence type="ECO:0000256" key="3">
    <source>
        <dbReference type="ARBA" id="ARBA00022723"/>
    </source>
</evidence>